<dbReference type="EMBL" id="JAHBBD010000025">
    <property type="protein sequence ID" value="MBW3083525.1"/>
    <property type="molecule type" value="Genomic_DNA"/>
</dbReference>
<protein>
    <recommendedName>
        <fullName evidence="3">Ribbon-helix-helix protein CopG domain-containing protein</fullName>
    </recommendedName>
</protein>
<evidence type="ECO:0008006" key="3">
    <source>
        <dbReference type="Google" id="ProtNLM"/>
    </source>
</evidence>
<dbReference type="Proteomes" id="UP000812844">
    <property type="component" value="Unassembled WGS sequence"/>
</dbReference>
<organism evidence="1 2">
    <name type="scientific">Bifidobacterium phasiani</name>
    <dbReference type="NCBI Taxonomy" id="2834431"/>
    <lineage>
        <taxon>Bacteria</taxon>
        <taxon>Bacillati</taxon>
        <taxon>Actinomycetota</taxon>
        <taxon>Actinomycetes</taxon>
        <taxon>Bifidobacteriales</taxon>
        <taxon>Bifidobacteriaceae</taxon>
        <taxon>Bifidobacterium</taxon>
    </lineage>
</organism>
<dbReference type="RefSeq" id="WP_219082796.1">
    <property type="nucleotide sequence ID" value="NZ_JAHBBD010000025.1"/>
</dbReference>
<comment type="caution">
    <text evidence="1">The sequence shown here is derived from an EMBL/GenBank/DDBJ whole genome shotgun (WGS) entry which is preliminary data.</text>
</comment>
<accession>A0ABS6WBI9</accession>
<keyword evidence="2" id="KW-1185">Reference proteome</keyword>
<name>A0ABS6WBI9_9BIFI</name>
<proteinExistence type="predicted"/>
<reference evidence="1 2" key="1">
    <citation type="submission" date="2021-05" db="EMBL/GenBank/DDBJ databases">
        <title>Phylogenetic classification of ten novel species belonging to the genus Bifidobacterium comprising B. colchicus sp. nov., B. abeli sp. nov., B. bicoloris sp. nov., B. guerezis sp. nov., B. rosaliae sp. nov., B. santillanensis sp. nov., B. argentati sp. nov., B. amazzoni sp. nov., B. pluviali sp. nov., and B. pinnaculum sp. nov.</title>
        <authorList>
            <person name="Lugli G.A."/>
            <person name="Ruiz Garcia L."/>
            <person name="Margolles A."/>
            <person name="Ventura M."/>
        </authorList>
    </citation>
    <scope>NUCLEOTIDE SEQUENCE [LARGE SCALE GENOMIC DNA]</scope>
    <source>
        <strain evidence="1 2">6T3</strain>
    </source>
</reference>
<gene>
    <name evidence="1" type="ORF">KIH73_09205</name>
</gene>
<evidence type="ECO:0000313" key="1">
    <source>
        <dbReference type="EMBL" id="MBW3083525.1"/>
    </source>
</evidence>
<evidence type="ECO:0000313" key="2">
    <source>
        <dbReference type="Proteomes" id="UP000812844"/>
    </source>
</evidence>
<sequence>MGTVAWKIHVPEELDTRARSRMRRTGESLSHLVRTSVSRELDVPIAVEPIDPGVHAGRGARVAEVDRDLKVRLDASRHGRLRDEAKKRGVSMAMLARTAIEDWLEREEQDEITLF</sequence>